<dbReference type="Proteomes" id="UP000620075">
    <property type="component" value="Unassembled WGS sequence"/>
</dbReference>
<evidence type="ECO:0008006" key="3">
    <source>
        <dbReference type="Google" id="ProtNLM"/>
    </source>
</evidence>
<gene>
    <name evidence="1" type="ORF">JF888_06065</name>
</gene>
<accession>A0A934KIK2</accession>
<comment type="caution">
    <text evidence="1">The sequence shown here is derived from an EMBL/GenBank/DDBJ whole genome shotgun (WGS) entry which is preliminary data.</text>
</comment>
<evidence type="ECO:0000313" key="2">
    <source>
        <dbReference type="Proteomes" id="UP000620075"/>
    </source>
</evidence>
<protein>
    <recommendedName>
        <fullName evidence="3">Polyketide cyclase</fullName>
    </recommendedName>
</protein>
<dbReference type="Gene3D" id="3.30.530.20">
    <property type="match status" value="1"/>
</dbReference>
<proteinExistence type="predicted"/>
<dbReference type="InterPro" id="IPR023393">
    <property type="entry name" value="START-like_dom_sf"/>
</dbReference>
<name>A0A934KIK2_9BACT</name>
<sequence length="58" mass="6243">MHHEVTVEVDAAPEVGWAVLLDVERWPGWTASMKSVQSFDEAISASAAWSGPSSPGFQ</sequence>
<dbReference type="EMBL" id="JAEKNQ010000023">
    <property type="protein sequence ID" value="MBJ7602745.1"/>
    <property type="molecule type" value="Genomic_DNA"/>
</dbReference>
<dbReference type="AlphaFoldDB" id="A0A934KIK2"/>
<reference evidence="1 2" key="1">
    <citation type="submission" date="2020-10" db="EMBL/GenBank/DDBJ databases">
        <title>Ca. Dormibacterota MAGs.</title>
        <authorList>
            <person name="Montgomery K."/>
        </authorList>
    </citation>
    <scope>NUCLEOTIDE SEQUENCE [LARGE SCALE GENOMIC DNA]</scope>
    <source>
        <strain evidence="1">SC8811_S16_3</strain>
    </source>
</reference>
<evidence type="ECO:0000313" key="1">
    <source>
        <dbReference type="EMBL" id="MBJ7602745.1"/>
    </source>
</evidence>
<dbReference type="SUPFAM" id="SSF55961">
    <property type="entry name" value="Bet v1-like"/>
    <property type="match status" value="1"/>
</dbReference>
<organism evidence="1 2">
    <name type="scientific">Candidatus Dormiibacter inghamiae</name>
    <dbReference type="NCBI Taxonomy" id="3127013"/>
    <lineage>
        <taxon>Bacteria</taxon>
        <taxon>Bacillati</taxon>
        <taxon>Candidatus Dormiibacterota</taxon>
        <taxon>Candidatus Dormibacteria</taxon>
        <taxon>Candidatus Dormibacterales</taxon>
        <taxon>Candidatus Dormibacteraceae</taxon>
        <taxon>Candidatus Dormiibacter</taxon>
    </lineage>
</organism>
<dbReference type="RefSeq" id="WP_338177600.1">
    <property type="nucleotide sequence ID" value="NZ_JAEKNQ010000023.1"/>
</dbReference>